<dbReference type="PIRSF" id="PIRSF000157">
    <property type="entry name" value="Oxoglu_dh_E1"/>
    <property type="match status" value="1"/>
</dbReference>
<dbReference type="Gene3D" id="1.10.287.1150">
    <property type="entry name" value="TPP helical domain"/>
    <property type="match status" value="1"/>
</dbReference>
<evidence type="ECO:0000256" key="6">
    <source>
        <dbReference type="ARBA" id="ARBA00023052"/>
    </source>
</evidence>
<dbReference type="InterPro" id="IPR011603">
    <property type="entry name" value="2oxoglutarate_DH_E1"/>
</dbReference>
<dbReference type="SMART" id="SM00861">
    <property type="entry name" value="Transket_pyr"/>
    <property type="match status" value="1"/>
</dbReference>
<evidence type="ECO:0000256" key="2">
    <source>
        <dbReference type="ARBA" id="ARBA00003906"/>
    </source>
</evidence>
<gene>
    <name evidence="8" type="ORF">RM549_17915</name>
</gene>
<accession>A0ABU3E6Q2</accession>
<feature type="domain" description="Transketolase-like pyrimidine-binding" evidence="7">
    <location>
        <begin position="582"/>
        <end position="775"/>
    </location>
</feature>
<dbReference type="NCBIfam" id="TIGR00239">
    <property type="entry name" value="2oxo_dh_E1"/>
    <property type="match status" value="1"/>
</dbReference>
<proteinExistence type="inferred from homology"/>
<comment type="cofactor">
    <cofactor evidence="1">
        <name>thiamine diphosphate</name>
        <dbReference type="ChEBI" id="CHEBI:58937"/>
    </cofactor>
</comment>
<protein>
    <recommendedName>
        <fullName evidence="4">oxoglutarate dehydrogenase (succinyl-transferring)</fullName>
        <ecNumber evidence="4">1.2.4.2</ecNumber>
    </recommendedName>
</protein>
<dbReference type="Pfam" id="PF00676">
    <property type="entry name" value="E1_dh"/>
    <property type="match status" value="1"/>
</dbReference>
<dbReference type="Gene3D" id="3.40.50.11610">
    <property type="entry name" value="Multifunctional 2-oxoglutarate metabolism enzyme, C-terminal domain"/>
    <property type="match status" value="1"/>
</dbReference>
<dbReference type="PANTHER" id="PTHR23152:SF4">
    <property type="entry name" value="2-OXOADIPATE DEHYDROGENASE COMPLEX COMPONENT E1"/>
    <property type="match status" value="1"/>
</dbReference>
<keyword evidence="5 8" id="KW-0560">Oxidoreductase</keyword>
<dbReference type="InterPro" id="IPR029061">
    <property type="entry name" value="THDP-binding"/>
</dbReference>
<evidence type="ECO:0000256" key="3">
    <source>
        <dbReference type="ARBA" id="ARBA00006936"/>
    </source>
</evidence>
<keyword evidence="9" id="KW-1185">Reference proteome</keyword>
<dbReference type="EMBL" id="JAVRHM010000031">
    <property type="protein sequence ID" value="MDT0691673.1"/>
    <property type="molecule type" value="Genomic_DNA"/>
</dbReference>
<dbReference type="Gene3D" id="3.40.50.12470">
    <property type="match status" value="1"/>
</dbReference>
<dbReference type="GO" id="GO:0004591">
    <property type="term" value="F:oxoglutarate dehydrogenase (succinyl-transferring) activity"/>
    <property type="evidence" value="ECO:0007669"/>
    <property type="project" value="UniProtKB-EC"/>
</dbReference>
<evidence type="ECO:0000256" key="4">
    <source>
        <dbReference type="ARBA" id="ARBA00012280"/>
    </source>
</evidence>
<dbReference type="EC" id="1.2.4.2" evidence="4"/>
<keyword evidence="6" id="KW-0786">Thiamine pyrophosphate</keyword>
<dbReference type="RefSeq" id="WP_311687331.1">
    <property type="nucleotide sequence ID" value="NZ_JAVRHM010000031.1"/>
</dbReference>
<dbReference type="PANTHER" id="PTHR23152">
    <property type="entry name" value="2-OXOGLUTARATE DEHYDROGENASE"/>
    <property type="match status" value="1"/>
</dbReference>
<dbReference type="NCBIfam" id="NF008907">
    <property type="entry name" value="PRK12270.1"/>
    <property type="match status" value="1"/>
</dbReference>
<dbReference type="Pfam" id="PF16870">
    <property type="entry name" value="OxoGdeHyase_C"/>
    <property type="match status" value="1"/>
</dbReference>
<dbReference type="InterPro" id="IPR032106">
    <property type="entry name" value="2-oxogl_dehyd_N"/>
</dbReference>
<dbReference type="InterPro" id="IPR031717">
    <property type="entry name" value="ODO-1/KGD_C"/>
</dbReference>
<evidence type="ECO:0000259" key="7">
    <source>
        <dbReference type="SMART" id="SM00861"/>
    </source>
</evidence>
<dbReference type="CDD" id="cd02016">
    <property type="entry name" value="TPP_E1_OGDC_like"/>
    <property type="match status" value="1"/>
</dbReference>
<dbReference type="SUPFAM" id="SSF52518">
    <property type="entry name" value="Thiamin diphosphate-binding fold (THDP-binding)"/>
    <property type="match status" value="2"/>
</dbReference>
<comment type="similarity">
    <text evidence="3">Belongs to the alpha-ketoglutarate dehydrogenase family.</text>
</comment>
<dbReference type="InterPro" id="IPR001017">
    <property type="entry name" value="DH_E1"/>
</dbReference>
<organism evidence="8 9">
    <name type="scientific">Autumnicola patrickiae</name>
    <dbReference type="NCBI Taxonomy" id="3075591"/>
    <lineage>
        <taxon>Bacteria</taxon>
        <taxon>Pseudomonadati</taxon>
        <taxon>Bacteroidota</taxon>
        <taxon>Flavobacteriia</taxon>
        <taxon>Flavobacteriales</taxon>
        <taxon>Flavobacteriaceae</taxon>
        <taxon>Autumnicola</taxon>
    </lineage>
</organism>
<dbReference type="Pfam" id="PF16078">
    <property type="entry name" value="2-oxogl_dehyd_N"/>
    <property type="match status" value="1"/>
</dbReference>
<dbReference type="Pfam" id="PF02779">
    <property type="entry name" value="Transket_pyr"/>
    <property type="match status" value="1"/>
</dbReference>
<dbReference type="Proteomes" id="UP001261624">
    <property type="component" value="Unassembled WGS sequence"/>
</dbReference>
<evidence type="ECO:0000313" key="8">
    <source>
        <dbReference type="EMBL" id="MDT0691673.1"/>
    </source>
</evidence>
<evidence type="ECO:0000256" key="1">
    <source>
        <dbReference type="ARBA" id="ARBA00001964"/>
    </source>
</evidence>
<evidence type="ECO:0000313" key="9">
    <source>
        <dbReference type="Proteomes" id="UP001261624"/>
    </source>
</evidence>
<dbReference type="InterPro" id="IPR042179">
    <property type="entry name" value="KGD_C_sf"/>
</dbReference>
<evidence type="ECO:0000256" key="5">
    <source>
        <dbReference type="ARBA" id="ARBA00023002"/>
    </source>
</evidence>
<dbReference type="InterPro" id="IPR005475">
    <property type="entry name" value="Transketolase-like_Pyr-bd"/>
</dbReference>
<dbReference type="Gene3D" id="3.40.50.970">
    <property type="match status" value="1"/>
</dbReference>
<dbReference type="NCBIfam" id="NF006914">
    <property type="entry name" value="PRK09404.1"/>
    <property type="match status" value="1"/>
</dbReference>
<reference evidence="8 9" key="1">
    <citation type="submission" date="2023-09" db="EMBL/GenBank/DDBJ databases">
        <authorList>
            <person name="Rey-Velasco X."/>
        </authorList>
    </citation>
    <scope>NUCLEOTIDE SEQUENCE [LARGE SCALE GENOMIC DNA]</scope>
    <source>
        <strain evidence="8 9">F188</strain>
    </source>
</reference>
<comment type="function">
    <text evidence="2">E1 component of the 2-oxoglutarate dehydrogenase (OGDH) complex which catalyzes the decarboxylation of 2-oxoglutarate, the first step in the conversion of 2-oxoglutarate to succinyl-CoA and CO(2).</text>
</comment>
<name>A0ABU3E6Q2_9FLAO</name>
<comment type="caution">
    <text evidence="8">The sequence shown here is derived from an EMBL/GenBank/DDBJ whole genome shotgun (WGS) entry which is preliminary data.</text>
</comment>
<sequence length="924" mass="105923">MDRFSFLNAAHTAYFAELYDQYLQYPDKVEPSWRAFFQGFDFGMQQDGVSGEILESAPAEFKEGEIPEHVVKEFQVIRLIDGYRTRGHLFTKTNPVRERRKYSPTLDVENFGLSKEDMDVTFNAGEVLGIGPKTLKEIINHLEKIYCESIGVEYMFIRKPEEIQWIQNKLNINENHPQFSADQKKQILKKLNEAVSFESFLHTKYVGQKRFSLEGGESLIPALDALIERAAELGIQDFVMGMAHRGRLNTLTNIFGKSAKDIFSEFDGKDYEQDIFDGDVKYHLGWTSCRKTDNGNDININIAPNPSHLETVGPVVEGIARAKKDRRYNGDSSKVLPILVHGDAAIAGQGVVYEVVQMAQLEGYENGGTIHIVVNNQIGFTTNYLDARSSTYCTDVAKVTLSPVLHVNADDAEAVVHAILFALEFRMKFHRDVFIDLLGYRKYGHNEGDEPRFTQPKLYKAIAKQENTRDIYAEKLKKEGVIDDGFIKKLEEEYKAKLEENLEDSRKEDKTEITPFMQDEWEGFENAQEDKMMEEVDTTFELEKLDKVAEAISKLPEGKKFLRKIDKLVNLRNKMYFETNQLDWSMAEHLAYGSLMTEGYHVRISGQDSERGTFSHRHAIVKVEDSEEEIILHNNIEGRKGEFFIYNSPLSEYGVVGFDYGYAMASPQTLTIWEAQFGDFVNGAQIMIDQYISAAEDKWKLQNGLVMFLPHGYEGQGAEHSSGRMERFLQLCAKDNMFVADITTPANMFHLLRRQMKANFRKPLIVFTPKSLLRHPKVISTKEEFANGSFQPLIDEGNADAKKVKTLVFCTGKFYYDLLDHREKNERDDVALVRVEQLFPLPVQKMKETIKKYKNADDLVWAQEEPRNMGAYGHLLLHFDEARNMRVCSRKFYGSPAAGSSVRFKRRHERVIAGVFDKSLEESI</sequence>